<reference evidence="2" key="1">
    <citation type="journal article" date="2022" name="Nat. Commun.">
        <title>Chromosome evolution and the genetic basis of agronomically important traits in greater yam.</title>
        <authorList>
            <person name="Bredeson J.V."/>
            <person name="Lyons J.B."/>
            <person name="Oniyinde I.O."/>
            <person name="Okereke N.R."/>
            <person name="Kolade O."/>
            <person name="Nnabue I."/>
            <person name="Nwadili C.O."/>
            <person name="Hribova E."/>
            <person name="Parker M."/>
            <person name="Nwogha J."/>
            <person name="Shu S."/>
            <person name="Carlson J."/>
            <person name="Kariba R."/>
            <person name="Muthemba S."/>
            <person name="Knop K."/>
            <person name="Barton G.J."/>
            <person name="Sherwood A.V."/>
            <person name="Lopez-Montes A."/>
            <person name="Asiedu R."/>
            <person name="Jamnadass R."/>
            <person name="Muchugi A."/>
            <person name="Goodstein D."/>
            <person name="Egesi C.N."/>
            <person name="Featherston J."/>
            <person name="Asfaw A."/>
            <person name="Simpson G.G."/>
            <person name="Dolezel J."/>
            <person name="Hendre P.S."/>
            <person name="Van Deynze A."/>
            <person name="Kumar P.L."/>
            <person name="Obidiegwu J.E."/>
            <person name="Bhattacharjee R."/>
            <person name="Rokhsar D.S."/>
        </authorList>
    </citation>
    <scope>NUCLEOTIDE SEQUENCE [LARGE SCALE GENOMIC DNA]</scope>
    <source>
        <strain evidence="2">cv. TDa95/00328</strain>
    </source>
</reference>
<accession>A0ACB7U898</accession>
<sequence length="294" mass="31173">MEKQASRRARDMPSFSSSLLDAIYRSLDDDPNAHYDPLTRQPSHHPVHHSLTTKYNPTCSIGNPTVPVTRPRPYRILKSSSSSSDMSSSAGFSSSSEPESGPARLRPIRTGGLRSGPAKTRPVSPPPDKKKTESIKNRARDPRRPKTPASPGARLAGFIGSLFGSSAAKNSKKPAPVSRAAGEDSACSSAASFSRLGLSVTPSSRGGSDGVKRSVRFCHDGVSAAVGKVAARKVETKRGVRGAEERDDVASDGSSDLFELEDLTVVAGCYKDELPVYGTTSFGGSRVISHGLMF</sequence>
<evidence type="ECO:0000313" key="2">
    <source>
        <dbReference type="Proteomes" id="UP000827976"/>
    </source>
</evidence>
<keyword evidence="2" id="KW-1185">Reference proteome</keyword>
<proteinExistence type="predicted"/>
<comment type="caution">
    <text evidence="1">The sequence shown here is derived from an EMBL/GenBank/DDBJ whole genome shotgun (WGS) entry which is preliminary data.</text>
</comment>
<dbReference type="Proteomes" id="UP000827976">
    <property type="component" value="Chromosome 18"/>
</dbReference>
<gene>
    <name evidence="1" type="ORF">IHE45_18G080900</name>
</gene>
<name>A0ACB7U898_DIOAL</name>
<organism evidence="1 2">
    <name type="scientific">Dioscorea alata</name>
    <name type="common">Purple yam</name>
    <dbReference type="NCBI Taxonomy" id="55571"/>
    <lineage>
        <taxon>Eukaryota</taxon>
        <taxon>Viridiplantae</taxon>
        <taxon>Streptophyta</taxon>
        <taxon>Embryophyta</taxon>
        <taxon>Tracheophyta</taxon>
        <taxon>Spermatophyta</taxon>
        <taxon>Magnoliopsida</taxon>
        <taxon>Liliopsida</taxon>
        <taxon>Dioscoreales</taxon>
        <taxon>Dioscoreaceae</taxon>
        <taxon>Dioscorea</taxon>
    </lineage>
</organism>
<evidence type="ECO:0000313" key="1">
    <source>
        <dbReference type="EMBL" id="KAH7656540.1"/>
    </source>
</evidence>
<dbReference type="EMBL" id="CM037028">
    <property type="protein sequence ID" value="KAH7656540.1"/>
    <property type="molecule type" value="Genomic_DNA"/>
</dbReference>
<protein>
    <submittedName>
        <fullName evidence="1">Uncharacterized protein</fullName>
    </submittedName>
</protein>